<keyword evidence="2" id="KW-0472">Membrane</keyword>
<keyword evidence="2" id="KW-0812">Transmembrane</keyword>
<dbReference type="OrthoDB" id="525163at2759"/>
<dbReference type="PANTHER" id="PTHR34687:SF1">
    <property type="entry name" value="CHAPERONE PROTEIN DNAJ-LIKE PROTEIN"/>
    <property type="match status" value="1"/>
</dbReference>
<keyword evidence="2" id="KW-1133">Transmembrane helix</keyword>
<organism evidence="3 4">
    <name type="scientific">Klebsormidium nitens</name>
    <name type="common">Green alga</name>
    <name type="synonym">Ulothrix nitens</name>
    <dbReference type="NCBI Taxonomy" id="105231"/>
    <lineage>
        <taxon>Eukaryota</taxon>
        <taxon>Viridiplantae</taxon>
        <taxon>Streptophyta</taxon>
        <taxon>Klebsormidiophyceae</taxon>
        <taxon>Klebsormidiales</taxon>
        <taxon>Klebsormidiaceae</taxon>
        <taxon>Klebsormidium</taxon>
    </lineage>
</organism>
<accession>A0A1Y1IQ56</accession>
<keyword evidence="4" id="KW-1185">Reference proteome</keyword>
<evidence type="ECO:0000256" key="2">
    <source>
        <dbReference type="SAM" id="Phobius"/>
    </source>
</evidence>
<sequence length="176" mass="18115">MPAVLVAPVVVQGVATAGLLAGGVLLKSFLDWEERQREQADYNRCPTCNGRGRVPCFCQRWSDGDVGCSTCAGSGEMQCNSCGGGGTGVPIPIKIRADEGTGSSSNGGYRIDRMSRFIRPSSSRGAAAGAVSGASVFSRGTGISSLRTDAQMGTATSMKTAARPASTRTVSAFPKK</sequence>
<evidence type="ECO:0000313" key="3">
    <source>
        <dbReference type="EMBL" id="GAQ91619.1"/>
    </source>
</evidence>
<gene>
    <name evidence="3" type="ORF">KFL_008200030</name>
</gene>
<name>A0A1Y1IQ56_KLENI</name>
<dbReference type="PANTHER" id="PTHR34687">
    <property type="entry name" value="CHAPERONE PROTEIN DNAJ-LIKE PROTEIN"/>
    <property type="match status" value="1"/>
</dbReference>
<dbReference type="EMBL" id="DF237769">
    <property type="protein sequence ID" value="GAQ91619.1"/>
    <property type="molecule type" value="Genomic_DNA"/>
</dbReference>
<evidence type="ECO:0000256" key="1">
    <source>
        <dbReference type="SAM" id="MobiDB-lite"/>
    </source>
</evidence>
<feature type="transmembrane region" description="Helical" evidence="2">
    <location>
        <begin position="6"/>
        <end position="26"/>
    </location>
</feature>
<dbReference type="AlphaFoldDB" id="A0A1Y1IQ56"/>
<protein>
    <submittedName>
        <fullName evidence="3">Uncharacterized protein</fullName>
    </submittedName>
</protein>
<feature type="region of interest" description="Disordered" evidence="1">
    <location>
        <begin position="154"/>
        <end position="176"/>
    </location>
</feature>
<proteinExistence type="predicted"/>
<reference evidence="3 4" key="1">
    <citation type="journal article" date="2014" name="Nat. Commun.">
        <title>Klebsormidium flaccidum genome reveals primary factors for plant terrestrial adaptation.</title>
        <authorList>
            <person name="Hori K."/>
            <person name="Maruyama F."/>
            <person name="Fujisawa T."/>
            <person name="Togashi T."/>
            <person name="Yamamoto N."/>
            <person name="Seo M."/>
            <person name="Sato S."/>
            <person name="Yamada T."/>
            <person name="Mori H."/>
            <person name="Tajima N."/>
            <person name="Moriyama T."/>
            <person name="Ikeuchi M."/>
            <person name="Watanabe M."/>
            <person name="Wada H."/>
            <person name="Kobayashi K."/>
            <person name="Saito M."/>
            <person name="Masuda T."/>
            <person name="Sasaki-Sekimoto Y."/>
            <person name="Mashiguchi K."/>
            <person name="Awai K."/>
            <person name="Shimojima M."/>
            <person name="Masuda S."/>
            <person name="Iwai M."/>
            <person name="Nobusawa T."/>
            <person name="Narise T."/>
            <person name="Kondo S."/>
            <person name="Saito H."/>
            <person name="Sato R."/>
            <person name="Murakawa M."/>
            <person name="Ihara Y."/>
            <person name="Oshima-Yamada Y."/>
            <person name="Ohtaka K."/>
            <person name="Satoh M."/>
            <person name="Sonobe K."/>
            <person name="Ishii M."/>
            <person name="Ohtani R."/>
            <person name="Kanamori-Sato M."/>
            <person name="Honoki R."/>
            <person name="Miyazaki D."/>
            <person name="Mochizuki H."/>
            <person name="Umetsu J."/>
            <person name="Higashi K."/>
            <person name="Shibata D."/>
            <person name="Kamiya Y."/>
            <person name="Sato N."/>
            <person name="Nakamura Y."/>
            <person name="Tabata S."/>
            <person name="Ida S."/>
            <person name="Kurokawa K."/>
            <person name="Ohta H."/>
        </authorList>
    </citation>
    <scope>NUCLEOTIDE SEQUENCE [LARGE SCALE GENOMIC DNA]</scope>
    <source>
        <strain evidence="3 4">NIES-2285</strain>
    </source>
</reference>
<dbReference type="Proteomes" id="UP000054558">
    <property type="component" value="Unassembled WGS sequence"/>
</dbReference>
<evidence type="ECO:0000313" key="4">
    <source>
        <dbReference type="Proteomes" id="UP000054558"/>
    </source>
</evidence>